<dbReference type="AlphaFoldDB" id="A0A811U199"/>
<gene>
    <name evidence="1" type="ORF">CCAP1982_LOCUS1205</name>
</gene>
<sequence>MALPQGRTVNKEYARNARICGRTKIGFCTKGRYRFSHIVACAGIFNDAAATVFPRYGPCDFFLFPKLKRLMKGRRHATIDEIKTASKEGGAEQNKKNDF</sequence>
<proteinExistence type="predicted"/>
<dbReference type="Proteomes" id="UP000606786">
    <property type="component" value="Unassembled WGS sequence"/>
</dbReference>
<comment type="caution">
    <text evidence="1">The sequence shown here is derived from an EMBL/GenBank/DDBJ whole genome shotgun (WGS) entry which is preliminary data.</text>
</comment>
<protein>
    <submittedName>
        <fullName evidence="1">(Mediterranean fruit fly) hypothetical protein</fullName>
    </submittedName>
</protein>
<reference evidence="1" key="1">
    <citation type="submission" date="2020-11" db="EMBL/GenBank/DDBJ databases">
        <authorList>
            <person name="Whitehead M."/>
        </authorList>
    </citation>
    <scope>NUCLEOTIDE SEQUENCE</scope>
    <source>
        <strain evidence="1">EGII</strain>
    </source>
</reference>
<evidence type="ECO:0000313" key="2">
    <source>
        <dbReference type="Proteomes" id="UP000606786"/>
    </source>
</evidence>
<organism evidence="1 2">
    <name type="scientific">Ceratitis capitata</name>
    <name type="common">Mediterranean fruit fly</name>
    <name type="synonym">Tephritis capitata</name>
    <dbReference type="NCBI Taxonomy" id="7213"/>
    <lineage>
        <taxon>Eukaryota</taxon>
        <taxon>Metazoa</taxon>
        <taxon>Ecdysozoa</taxon>
        <taxon>Arthropoda</taxon>
        <taxon>Hexapoda</taxon>
        <taxon>Insecta</taxon>
        <taxon>Pterygota</taxon>
        <taxon>Neoptera</taxon>
        <taxon>Endopterygota</taxon>
        <taxon>Diptera</taxon>
        <taxon>Brachycera</taxon>
        <taxon>Muscomorpha</taxon>
        <taxon>Tephritoidea</taxon>
        <taxon>Tephritidae</taxon>
        <taxon>Ceratitis</taxon>
        <taxon>Ceratitis</taxon>
    </lineage>
</organism>
<evidence type="ECO:0000313" key="1">
    <source>
        <dbReference type="EMBL" id="CAD6992341.1"/>
    </source>
</evidence>
<dbReference type="EMBL" id="CAJHJT010000001">
    <property type="protein sequence ID" value="CAD6992341.1"/>
    <property type="molecule type" value="Genomic_DNA"/>
</dbReference>
<accession>A0A811U199</accession>
<name>A0A811U199_CERCA</name>
<keyword evidence="2" id="KW-1185">Reference proteome</keyword>